<reference evidence="3" key="1">
    <citation type="submission" date="2021-01" db="EMBL/GenBank/DDBJ databases">
        <authorList>
            <person name="Corre E."/>
            <person name="Pelletier E."/>
            <person name="Niang G."/>
            <person name="Scheremetjew M."/>
            <person name="Finn R."/>
            <person name="Kale V."/>
            <person name="Holt S."/>
            <person name="Cochrane G."/>
            <person name="Meng A."/>
            <person name="Brown T."/>
            <person name="Cohen L."/>
        </authorList>
    </citation>
    <scope>NUCLEOTIDE SEQUENCE</scope>
    <source>
        <strain evidence="3">10249 10 AB</strain>
    </source>
</reference>
<organism evidence="3">
    <name type="scientific">Pseudo-nitzschia australis</name>
    <dbReference type="NCBI Taxonomy" id="44445"/>
    <lineage>
        <taxon>Eukaryota</taxon>
        <taxon>Sar</taxon>
        <taxon>Stramenopiles</taxon>
        <taxon>Ochrophyta</taxon>
        <taxon>Bacillariophyta</taxon>
        <taxon>Bacillariophyceae</taxon>
        <taxon>Bacillariophycidae</taxon>
        <taxon>Bacillariales</taxon>
        <taxon>Bacillariaceae</taxon>
        <taxon>Pseudo-nitzschia</taxon>
    </lineage>
</organism>
<gene>
    <name evidence="3" type="ORF">PAUS00366_LOCUS7623</name>
</gene>
<proteinExistence type="predicted"/>
<protein>
    <submittedName>
        <fullName evidence="3">Uncharacterized protein</fullName>
    </submittedName>
</protein>
<dbReference type="AlphaFoldDB" id="A0A7S4AGE0"/>
<feature type="coiled-coil region" evidence="1">
    <location>
        <begin position="289"/>
        <end position="316"/>
    </location>
</feature>
<feature type="coiled-coil region" evidence="1">
    <location>
        <begin position="169"/>
        <end position="263"/>
    </location>
</feature>
<dbReference type="EMBL" id="HBIX01010056">
    <property type="protein sequence ID" value="CAE0714871.1"/>
    <property type="molecule type" value="Transcribed_RNA"/>
</dbReference>
<feature type="coiled-coil region" evidence="1">
    <location>
        <begin position="10"/>
        <end position="37"/>
    </location>
</feature>
<name>A0A7S4AGE0_9STRA</name>
<evidence type="ECO:0000256" key="2">
    <source>
        <dbReference type="SAM" id="MobiDB-lite"/>
    </source>
</evidence>
<keyword evidence="1" id="KW-0175">Coiled coil</keyword>
<feature type="region of interest" description="Disordered" evidence="2">
    <location>
        <begin position="884"/>
        <end position="906"/>
    </location>
</feature>
<feature type="compositionally biased region" description="Basic and acidic residues" evidence="2">
    <location>
        <begin position="889"/>
        <end position="900"/>
    </location>
</feature>
<evidence type="ECO:0000313" key="3">
    <source>
        <dbReference type="EMBL" id="CAE0714871.1"/>
    </source>
</evidence>
<accession>A0A7S4AGE0</accession>
<evidence type="ECO:0000256" key="1">
    <source>
        <dbReference type="SAM" id="Coils"/>
    </source>
</evidence>
<feature type="coiled-coil region" evidence="1">
    <location>
        <begin position="358"/>
        <end position="385"/>
    </location>
</feature>
<feature type="coiled-coil region" evidence="1">
    <location>
        <begin position="424"/>
        <end position="493"/>
    </location>
</feature>
<sequence>MTYMLDQLNSEDDTGRIEQLEAELQRVRNAFEEYISTSEGLEVDVKKELHEMQKKLNQSASANKGLAKKLQEMGVVLLDLERSSKGTKERLKTESKERRRVERALVEAESELKNKGSFQIRNIERTDSSPLKIVDSGILTETVSNTSKGFVERELETVTEELITTQQILRKTEGQLKKSQTLVRDLKRNHNIEGHEASKNDKKLLLELHEIRAEIDAARNEIQSQSTENDLSKQQMFDYEKQLQESREENTRLNEEITCLRMLLYDQDVPGTMTDEKIASRDNATIDDKFRLQKEVDKLNGQLRTAKTEYAREMAEMEAYWKSKFQQEKIEKSDSEEVSGDNIIGIKFASEDSSNIRERVMKKKLSQAEKMLKQSEEECSRMMSEVLGLTKALYEAHQNGEEGATDKNESKRQAGALLDAWNEVEDKKKENMTLENSLISAQEEVRLLSEEISNMSSAFERAQEEYNSIVVELEKIQDLYEASLNEIDSNQNNAEISSLRAQFQVLNEKNEAIARHVRNVEAEVLSAREKHDNVLAGVEARTVMAEELQGMVHRVVGETDQKNQEVDELTFMMENRMRLTEKSVDMLEKEISVVSKSLSNTQGRPLELSELIKSQPIGIESNRILEVEKEQSSPHKWLADQHKQETDEKVKAAISATMVYLSASSMNYDKRKKSSSVVKDDDDKILDDILSVRTERTDTSVSEVRGKVTSVENILYQPAFEGSPRFLEKSVLDNTESVKTKRTDTSVNEVRNEVASIENNLYQSARKPLPQLLEIKTPDDALSAETKRTDTSVTEVEGTMTSIENNLYQSALLGSPRLLEINTAIEKLTSMSNRSIWNPEIQVNDDDGTISTTASLSSNSFRSTQTKSKYEEIIRKVANYNKSVSPFSEGKDELEVRGEVGEEERE</sequence>